<sequence length="103" mass="11469">MMLYPPIRHTPSPTIKCPTMKYVLLMVECCTIPIIVVITYATIEMGLKINHGKNSSGRFVSAPKIRQIEKMHCRALATAITIRRHRNVSVSGSRDLSVISTSS</sequence>
<accession>A0A1Y1LJ33</accession>
<name>A0A1Y1LJ33_PHOPY</name>
<evidence type="ECO:0000256" key="1">
    <source>
        <dbReference type="SAM" id="Phobius"/>
    </source>
</evidence>
<organism evidence="2">
    <name type="scientific">Photinus pyralis</name>
    <name type="common">Common eastern firefly</name>
    <name type="synonym">Lampyris pyralis</name>
    <dbReference type="NCBI Taxonomy" id="7054"/>
    <lineage>
        <taxon>Eukaryota</taxon>
        <taxon>Metazoa</taxon>
        <taxon>Ecdysozoa</taxon>
        <taxon>Arthropoda</taxon>
        <taxon>Hexapoda</taxon>
        <taxon>Insecta</taxon>
        <taxon>Pterygota</taxon>
        <taxon>Neoptera</taxon>
        <taxon>Endopterygota</taxon>
        <taxon>Coleoptera</taxon>
        <taxon>Polyphaga</taxon>
        <taxon>Elateriformia</taxon>
        <taxon>Elateroidea</taxon>
        <taxon>Lampyridae</taxon>
        <taxon>Lampyrinae</taxon>
        <taxon>Photinus</taxon>
    </lineage>
</organism>
<keyword evidence="1" id="KW-0812">Transmembrane</keyword>
<keyword evidence="1" id="KW-1133">Transmembrane helix</keyword>
<dbReference type="EMBL" id="GEZM01058955">
    <property type="protein sequence ID" value="JAV71605.1"/>
    <property type="molecule type" value="Transcribed_RNA"/>
</dbReference>
<dbReference type="EMBL" id="GEZM01058954">
    <property type="protein sequence ID" value="JAV71606.1"/>
    <property type="molecule type" value="Transcribed_RNA"/>
</dbReference>
<reference evidence="2" key="1">
    <citation type="journal article" date="2016" name="Sci. Rep.">
        <title>Molecular characterization of firefly nuptial gifts: a multi-omics approach sheds light on postcopulatory sexual selection.</title>
        <authorList>
            <person name="Al-Wathiqui N."/>
            <person name="Fallon T.R."/>
            <person name="South A."/>
            <person name="Weng J.K."/>
            <person name="Lewis S.M."/>
        </authorList>
    </citation>
    <scope>NUCLEOTIDE SEQUENCE</scope>
</reference>
<keyword evidence="1" id="KW-0472">Membrane</keyword>
<evidence type="ECO:0000313" key="2">
    <source>
        <dbReference type="EMBL" id="JAV71606.1"/>
    </source>
</evidence>
<proteinExistence type="predicted"/>
<dbReference type="AlphaFoldDB" id="A0A1Y1LJ33"/>
<feature type="transmembrane region" description="Helical" evidence="1">
    <location>
        <begin position="20"/>
        <end position="43"/>
    </location>
</feature>
<protein>
    <submittedName>
        <fullName evidence="2">Uncharacterized protein</fullName>
    </submittedName>
</protein>